<dbReference type="EMBL" id="WJKJ01000193">
    <property type="protein sequence ID" value="MBD3364743.1"/>
    <property type="molecule type" value="Genomic_DNA"/>
</dbReference>
<feature type="non-terminal residue" evidence="1">
    <location>
        <position position="179"/>
    </location>
</feature>
<proteinExistence type="predicted"/>
<evidence type="ECO:0008006" key="3">
    <source>
        <dbReference type="Google" id="ProtNLM"/>
    </source>
</evidence>
<reference evidence="1" key="1">
    <citation type="submission" date="2019-11" db="EMBL/GenBank/DDBJ databases">
        <title>Microbial mats filling the niche in hypersaline microbial mats.</title>
        <authorList>
            <person name="Wong H.L."/>
            <person name="Macleod F.I."/>
            <person name="White R.A. III"/>
            <person name="Burns B.P."/>
        </authorList>
    </citation>
    <scope>NUCLEOTIDE SEQUENCE</scope>
    <source>
        <strain evidence="1">Bin_327</strain>
    </source>
</reference>
<evidence type="ECO:0000313" key="2">
    <source>
        <dbReference type="Proteomes" id="UP000630660"/>
    </source>
</evidence>
<dbReference type="InterPro" id="IPR029057">
    <property type="entry name" value="PRTase-like"/>
</dbReference>
<gene>
    <name evidence="1" type="ORF">GF359_05960</name>
</gene>
<sequence>MMDAFKGKLTQGFSRAVKDLGIALGDFFFPGVCLVCGEDAQSLPLCKECLDKLQPVDEVYTREDLRIRAWARFTYPLDKLVYAFKYNHHRGLARFFASRLAGTIDSDKDYNSADGLVPIPLHPVKKWLRTYNQSELISRALSRQTGIPVFSLLKRNRMTRTQIRLDEDARRRNVAGAFS</sequence>
<name>A0A9D5K954_UNCW3</name>
<dbReference type="PANTHER" id="PTHR47505:SF1">
    <property type="entry name" value="DNA UTILIZATION PROTEIN YHGH"/>
    <property type="match status" value="1"/>
</dbReference>
<dbReference type="AlphaFoldDB" id="A0A9D5K954"/>
<protein>
    <recommendedName>
        <fullName evidence="3">ComF family protein</fullName>
    </recommendedName>
</protein>
<accession>A0A9D5K954</accession>
<dbReference type="InterPro" id="IPR051910">
    <property type="entry name" value="ComF/GntX_DNA_util-trans"/>
</dbReference>
<organism evidence="1 2">
    <name type="scientific">candidate division WOR-3 bacterium</name>
    <dbReference type="NCBI Taxonomy" id="2052148"/>
    <lineage>
        <taxon>Bacteria</taxon>
        <taxon>Bacteria division WOR-3</taxon>
    </lineage>
</organism>
<evidence type="ECO:0000313" key="1">
    <source>
        <dbReference type="EMBL" id="MBD3364743.1"/>
    </source>
</evidence>
<comment type="caution">
    <text evidence="1">The sequence shown here is derived from an EMBL/GenBank/DDBJ whole genome shotgun (WGS) entry which is preliminary data.</text>
</comment>
<dbReference type="SUPFAM" id="SSF53271">
    <property type="entry name" value="PRTase-like"/>
    <property type="match status" value="1"/>
</dbReference>
<dbReference type="PANTHER" id="PTHR47505">
    <property type="entry name" value="DNA UTILIZATION PROTEIN YHGH"/>
    <property type="match status" value="1"/>
</dbReference>
<dbReference type="Proteomes" id="UP000630660">
    <property type="component" value="Unassembled WGS sequence"/>
</dbReference>